<keyword evidence="2" id="KW-1185">Reference proteome</keyword>
<dbReference type="Proteomes" id="UP000640052">
    <property type="component" value="Unassembled WGS sequence"/>
</dbReference>
<reference evidence="1" key="1">
    <citation type="submission" date="2021-01" db="EMBL/GenBank/DDBJ databases">
        <title>Whole genome shotgun sequence of Acrocarpospora phusangensis NBRC 108782.</title>
        <authorList>
            <person name="Komaki H."/>
            <person name="Tamura T."/>
        </authorList>
    </citation>
    <scope>NUCLEOTIDE SEQUENCE</scope>
    <source>
        <strain evidence="1">NBRC 108782</strain>
    </source>
</reference>
<evidence type="ECO:0000313" key="2">
    <source>
        <dbReference type="Proteomes" id="UP000640052"/>
    </source>
</evidence>
<name>A0A919QAW5_9ACTN</name>
<proteinExistence type="predicted"/>
<dbReference type="AlphaFoldDB" id="A0A919QAW5"/>
<dbReference type="RefSeq" id="WP_204040797.1">
    <property type="nucleotide sequence ID" value="NZ_BOOA01000015.1"/>
</dbReference>
<accession>A0A919QAW5</accession>
<comment type="caution">
    <text evidence="1">The sequence shown here is derived from an EMBL/GenBank/DDBJ whole genome shotgun (WGS) entry which is preliminary data.</text>
</comment>
<gene>
    <name evidence="1" type="ORF">Aph01nite_23230</name>
</gene>
<protein>
    <submittedName>
        <fullName evidence="1">Uncharacterized protein</fullName>
    </submittedName>
</protein>
<organism evidence="1 2">
    <name type="scientific">Acrocarpospora phusangensis</name>
    <dbReference type="NCBI Taxonomy" id="1070424"/>
    <lineage>
        <taxon>Bacteria</taxon>
        <taxon>Bacillati</taxon>
        <taxon>Actinomycetota</taxon>
        <taxon>Actinomycetes</taxon>
        <taxon>Streptosporangiales</taxon>
        <taxon>Streptosporangiaceae</taxon>
        <taxon>Acrocarpospora</taxon>
    </lineage>
</organism>
<dbReference type="EMBL" id="BOOA01000015">
    <property type="protein sequence ID" value="GIH24013.1"/>
    <property type="molecule type" value="Genomic_DNA"/>
</dbReference>
<sequence>MGYSVFLQRFRGGDAARVDGARLWELLQPCVYEKNEDSVRIRTPDGGEADIHGRTEGLMVTRFSAGEVTDLLVRLAHELDLVIMPQDLPALLVRESQRRHLPEDLAGDALVIETGADLTEALPLA</sequence>
<evidence type="ECO:0000313" key="1">
    <source>
        <dbReference type="EMBL" id="GIH24013.1"/>
    </source>
</evidence>